<dbReference type="RefSeq" id="WP_209374684.1">
    <property type="nucleotide sequence ID" value="NZ_JAGIZA010000008.1"/>
</dbReference>
<feature type="transmembrane region" description="Helical" evidence="7">
    <location>
        <begin position="140"/>
        <end position="164"/>
    </location>
</feature>
<evidence type="ECO:0000256" key="6">
    <source>
        <dbReference type="ARBA" id="ARBA00023136"/>
    </source>
</evidence>
<dbReference type="PANTHER" id="PTHR43386">
    <property type="entry name" value="OLIGOPEPTIDE TRANSPORT SYSTEM PERMEASE PROTEIN APPC"/>
    <property type="match status" value="1"/>
</dbReference>
<keyword evidence="6 7" id="KW-0472">Membrane</keyword>
<feature type="transmembrane region" description="Helical" evidence="7">
    <location>
        <begin position="205"/>
        <end position="227"/>
    </location>
</feature>
<evidence type="ECO:0000256" key="4">
    <source>
        <dbReference type="ARBA" id="ARBA00022692"/>
    </source>
</evidence>
<keyword evidence="5 7" id="KW-1133">Transmembrane helix</keyword>
<evidence type="ECO:0000256" key="1">
    <source>
        <dbReference type="ARBA" id="ARBA00004651"/>
    </source>
</evidence>
<evidence type="ECO:0000256" key="2">
    <source>
        <dbReference type="ARBA" id="ARBA00022448"/>
    </source>
</evidence>
<dbReference type="InterPro" id="IPR000515">
    <property type="entry name" value="MetI-like"/>
</dbReference>
<evidence type="ECO:0000256" key="5">
    <source>
        <dbReference type="ARBA" id="ARBA00022989"/>
    </source>
</evidence>
<dbReference type="EMBL" id="JAGIZA010000008">
    <property type="protein sequence ID" value="MBP0493944.1"/>
    <property type="molecule type" value="Genomic_DNA"/>
</dbReference>
<gene>
    <name evidence="9" type="ORF">J5Y10_14255</name>
</gene>
<proteinExistence type="inferred from homology"/>
<comment type="similarity">
    <text evidence="7">Belongs to the binding-protein-dependent transport system permease family.</text>
</comment>
<reference evidence="9" key="1">
    <citation type="submission" date="2021-03" db="EMBL/GenBank/DDBJ databases">
        <authorList>
            <person name="So Y."/>
        </authorList>
    </citation>
    <scope>NUCLEOTIDE SEQUENCE</scope>
    <source>
        <strain evidence="9">SG15</strain>
    </source>
</reference>
<dbReference type="GO" id="GO:0005886">
    <property type="term" value="C:plasma membrane"/>
    <property type="evidence" value="ECO:0007669"/>
    <property type="project" value="UniProtKB-SubCell"/>
</dbReference>
<name>A0A940MZW3_9PROT</name>
<dbReference type="CDD" id="cd06261">
    <property type="entry name" value="TM_PBP2"/>
    <property type="match status" value="1"/>
</dbReference>
<keyword evidence="3" id="KW-1003">Cell membrane</keyword>
<dbReference type="GO" id="GO:0055085">
    <property type="term" value="P:transmembrane transport"/>
    <property type="evidence" value="ECO:0007669"/>
    <property type="project" value="InterPro"/>
</dbReference>
<keyword evidence="2 7" id="KW-0813">Transport</keyword>
<accession>A0A940MZW3</accession>
<protein>
    <submittedName>
        <fullName evidence="9">ABC transporter permease</fullName>
    </submittedName>
</protein>
<comment type="caution">
    <text evidence="9">The sequence shown here is derived from an EMBL/GenBank/DDBJ whole genome shotgun (WGS) entry which is preliminary data.</text>
</comment>
<evidence type="ECO:0000313" key="10">
    <source>
        <dbReference type="Proteomes" id="UP000677537"/>
    </source>
</evidence>
<dbReference type="InterPro" id="IPR035906">
    <property type="entry name" value="MetI-like_sf"/>
</dbReference>
<dbReference type="Gene3D" id="1.10.3720.10">
    <property type="entry name" value="MetI-like"/>
    <property type="match status" value="1"/>
</dbReference>
<evidence type="ECO:0000256" key="7">
    <source>
        <dbReference type="RuleBase" id="RU363032"/>
    </source>
</evidence>
<feature type="transmembrane region" description="Helical" evidence="7">
    <location>
        <begin position="26"/>
        <end position="47"/>
    </location>
</feature>
<feature type="transmembrane region" description="Helical" evidence="7">
    <location>
        <begin position="261"/>
        <end position="284"/>
    </location>
</feature>
<sequence>MSDIPLDAVPAASAPPARKRARLPGMVIFAIAWLLLMLLTALAADLVSPYSYTALDLQNRLTPPIGMGGEWVDPLGTDELGRDVLSRLIASIRMSLLIAFGATVISAVLGVSLGFLAAHFRGVVEQAVLALVDFQASMPFLILALAVLAFFGNSLPLFICLLGLHGWERYARIARGLAVSAGSQGYAAAVKGLGASPWRVYGRHVLPNIASTLIVSMTLSFPEIILLESGLSFLGLGVQPPMTSLGNMVGYGREYLTRAPWILLAPSSVIVLTTLCVSLLGDWLRDRLDPTLR</sequence>
<dbReference type="PROSITE" id="PS50928">
    <property type="entry name" value="ABC_TM1"/>
    <property type="match status" value="1"/>
</dbReference>
<evidence type="ECO:0000256" key="3">
    <source>
        <dbReference type="ARBA" id="ARBA00022475"/>
    </source>
</evidence>
<dbReference type="SUPFAM" id="SSF161098">
    <property type="entry name" value="MetI-like"/>
    <property type="match status" value="1"/>
</dbReference>
<evidence type="ECO:0000313" key="9">
    <source>
        <dbReference type="EMBL" id="MBP0493944.1"/>
    </source>
</evidence>
<feature type="domain" description="ABC transmembrane type-1" evidence="8">
    <location>
        <begin position="92"/>
        <end position="281"/>
    </location>
</feature>
<dbReference type="Pfam" id="PF00528">
    <property type="entry name" value="BPD_transp_1"/>
    <property type="match status" value="1"/>
</dbReference>
<keyword evidence="4 7" id="KW-0812">Transmembrane</keyword>
<keyword evidence="10" id="KW-1185">Reference proteome</keyword>
<comment type="subcellular location">
    <subcellularLocation>
        <location evidence="1 7">Cell membrane</location>
        <topology evidence="1 7">Multi-pass membrane protein</topology>
    </subcellularLocation>
</comment>
<dbReference type="AlphaFoldDB" id="A0A940MZW3"/>
<dbReference type="Proteomes" id="UP000677537">
    <property type="component" value="Unassembled WGS sequence"/>
</dbReference>
<organism evidence="9 10">
    <name type="scientific">Roseomonas indoligenes</name>
    <dbReference type="NCBI Taxonomy" id="2820811"/>
    <lineage>
        <taxon>Bacteria</taxon>
        <taxon>Pseudomonadati</taxon>
        <taxon>Pseudomonadota</taxon>
        <taxon>Alphaproteobacteria</taxon>
        <taxon>Acetobacterales</taxon>
        <taxon>Roseomonadaceae</taxon>
        <taxon>Roseomonas</taxon>
    </lineage>
</organism>
<dbReference type="InterPro" id="IPR050366">
    <property type="entry name" value="BP-dependent_transpt_permease"/>
</dbReference>
<feature type="transmembrane region" description="Helical" evidence="7">
    <location>
        <begin position="96"/>
        <end position="120"/>
    </location>
</feature>
<evidence type="ECO:0000259" key="8">
    <source>
        <dbReference type="PROSITE" id="PS50928"/>
    </source>
</evidence>
<dbReference type="PANTHER" id="PTHR43386:SF25">
    <property type="entry name" value="PEPTIDE ABC TRANSPORTER PERMEASE PROTEIN"/>
    <property type="match status" value="1"/>
</dbReference>